<gene>
    <name evidence="1" type="ORF">NC653_017409</name>
</gene>
<evidence type="ECO:0000313" key="2">
    <source>
        <dbReference type="Proteomes" id="UP001164929"/>
    </source>
</evidence>
<dbReference type="Proteomes" id="UP001164929">
    <property type="component" value="Chromosome 6"/>
</dbReference>
<proteinExistence type="predicted"/>
<organism evidence="1 2">
    <name type="scientific">Populus alba x Populus x berolinensis</name>
    <dbReference type="NCBI Taxonomy" id="444605"/>
    <lineage>
        <taxon>Eukaryota</taxon>
        <taxon>Viridiplantae</taxon>
        <taxon>Streptophyta</taxon>
        <taxon>Embryophyta</taxon>
        <taxon>Tracheophyta</taxon>
        <taxon>Spermatophyta</taxon>
        <taxon>Magnoliopsida</taxon>
        <taxon>eudicotyledons</taxon>
        <taxon>Gunneridae</taxon>
        <taxon>Pentapetalae</taxon>
        <taxon>rosids</taxon>
        <taxon>fabids</taxon>
        <taxon>Malpighiales</taxon>
        <taxon>Salicaceae</taxon>
        <taxon>Saliceae</taxon>
        <taxon>Populus</taxon>
    </lineage>
</organism>
<keyword evidence="2" id="KW-1185">Reference proteome</keyword>
<comment type="caution">
    <text evidence="1">The sequence shown here is derived from an EMBL/GenBank/DDBJ whole genome shotgun (WGS) entry which is preliminary data.</text>
</comment>
<sequence length="82" mass="8896">MVVVEEYLARGYHFWCHEGGGTAAGLEEEGAVLIQHSLVDGAGLSQVESEMVVLGSVHGESGCVSYWSFLSGRDVWDFYGQL</sequence>
<accession>A0AAD6QQ69</accession>
<dbReference type="AlphaFoldDB" id="A0AAD6QQ69"/>
<protein>
    <submittedName>
        <fullName evidence="1">Uncharacterized protein</fullName>
    </submittedName>
</protein>
<reference evidence="1" key="1">
    <citation type="journal article" date="2023" name="Mol. Ecol. Resour.">
        <title>Chromosome-level genome assembly of a triploid poplar Populus alba 'Berolinensis'.</title>
        <authorList>
            <person name="Chen S."/>
            <person name="Yu Y."/>
            <person name="Wang X."/>
            <person name="Wang S."/>
            <person name="Zhang T."/>
            <person name="Zhou Y."/>
            <person name="He R."/>
            <person name="Meng N."/>
            <person name="Wang Y."/>
            <person name="Liu W."/>
            <person name="Liu Z."/>
            <person name="Liu J."/>
            <person name="Guo Q."/>
            <person name="Huang H."/>
            <person name="Sederoff R.R."/>
            <person name="Wang G."/>
            <person name="Qu G."/>
            <person name="Chen S."/>
        </authorList>
    </citation>
    <scope>NUCLEOTIDE SEQUENCE</scope>
    <source>
        <strain evidence="1">SC-2020</strain>
    </source>
</reference>
<evidence type="ECO:0000313" key="1">
    <source>
        <dbReference type="EMBL" id="KAJ6994589.1"/>
    </source>
</evidence>
<dbReference type="EMBL" id="JAQIZT010000006">
    <property type="protein sequence ID" value="KAJ6994589.1"/>
    <property type="molecule type" value="Genomic_DNA"/>
</dbReference>
<name>A0AAD6QQ69_9ROSI</name>